<dbReference type="GO" id="GO:0016712">
    <property type="term" value="F:oxidoreductase activity, acting on paired donors, with incorporation or reduction of molecular oxygen, reduced flavin or flavoprotein as one donor, and incorporation of one atom of oxygen"/>
    <property type="evidence" value="ECO:0007669"/>
    <property type="project" value="TreeGrafter"/>
</dbReference>
<keyword evidence="7" id="KW-0503">Monooxygenase</keyword>
<dbReference type="AlphaFoldDB" id="A0A151WI67"/>
<reference evidence="9 10" key="1">
    <citation type="submission" date="2015-09" db="EMBL/GenBank/DDBJ databases">
        <title>Trachymyrmex zeteki WGS genome.</title>
        <authorList>
            <person name="Nygaard S."/>
            <person name="Hu H."/>
            <person name="Boomsma J."/>
            <person name="Zhang G."/>
        </authorList>
    </citation>
    <scope>NUCLEOTIDE SEQUENCE [LARGE SCALE GENOMIC DNA]</scope>
    <source>
        <strain evidence="9">Tzet28-1</strain>
        <tissue evidence="9">Whole body</tissue>
    </source>
</reference>
<keyword evidence="10" id="KW-1185">Reference proteome</keyword>
<evidence type="ECO:0000256" key="3">
    <source>
        <dbReference type="ARBA" id="ARBA00022617"/>
    </source>
</evidence>
<dbReference type="InterPro" id="IPR001128">
    <property type="entry name" value="Cyt_P450"/>
</dbReference>
<accession>A0A151WI67</accession>
<organism evidence="9 10">
    <name type="scientific">Mycetomoellerius zeteki</name>
    <dbReference type="NCBI Taxonomy" id="64791"/>
    <lineage>
        <taxon>Eukaryota</taxon>
        <taxon>Metazoa</taxon>
        <taxon>Ecdysozoa</taxon>
        <taxon>Arthropoda</taxon>
        <taxon>Hexapoda</taxon>
        <taxon>Insecta</taxon>
        <taxon>Pterygota</taxon>
        <taxon>Neoptera</taxon>
        <taxon>Endopterygota</taxon>
        <taxon>Hymenoptera</taxon>
        <taxon>Apocrita</taxon>
        <taxon>Aculeata</taxon>
        <taxon>Formicoidea</taxon>
        <taxon>Formicidae</taxon>
        <taxon>Myrmicinae</taxon>
        <taxon>Mycetomoellerius</taxon>
    </lineage>
</organism>
<dbReference type="STRING" id="64791.A0A151WI67"/>
<dbReference type="PRINTS" id="PR00463">
    <property type="entry name" value="EP450I"/>
</dbReference>
<proteinExistence type="inferred from homology"/>
<evidence type="ECO:0000256" key="8">
    <source>
        <dbReference type="SAM" id="MobiDB-lite"/>
    </source>
</evidence>
<dbReference type="GO" id="GO:0005737">
    <property type="term" value="C:cytoplasm"/>
    <property type="evidence" value="ECO:0007669"/>
    <property type="project" value="TreeGrafter"/>
</dbReference>
<evidence type="ECO:0000256" key="1">
    <source>
        <dbReference type="ARBA" id="ARBA00001971"/>
    </source>
</evidence>
<dbReference type="GO" id="GO:0020037">
    <property type="term" value="F:heme binding"/>
    <property type="evidence" value="ECO:0007669"/>
    <property type="project" value="InterPro"/>
</dbReference>
<dbReference type="GO" id="GO:0006082">
    <property type="term" value="P:organic acid metabolic process"/>
    <property type="evidence" value="ECO:0007669"/>
    <property type="project" value="TreeGrafter"/>
</dbReference>
<feature type="region of interest" description="Disordered" evidence="8">
    <location>
        <begin position="1"/>
        <end position="25"/>
    </location>
</feature>
<dbReference type="GO" id="GO:0006805">
    <property type="term" value="P:xenobiotic metabolic process"/>
    <property type="evidence" value="ECO:0007669"/>
    <property type="project" value="TreeGrafter"/>
</dbReference>
<dbReference type="InterPro" id="IPR002401">
    <property type="entry name" value="Cyt_P450_E_grp-I"/>
</dbReference>
<keyword evidence="4" id="KW-0479">Metal-binding</keyword>
<dbReference type="PANTHER" id="PTHR24300:SF376">
    <property type="entry name" value="CYTOCHROME P450 15A1"/>
    <property type="match status" value="1"/>
</dbReference>
<protein>
    <submittedName>
        <fullName evidence="9">Uncharacterized protein</fullName>
    </submittedName>
</protein>
<evidence type="ECO:0000313" key="9">
    <source>
        <dbReference type="EMBL" id="KYQ47528.1"/>
    </source>
</evidence>
<gene>
    <name evidence="9" type="ORF">ALC60_13283</name>
</gene>
<evidence type="ECO:0000256" key="6">
    <source>
        <dbReference type="ARBA" id="ARBA00023004"/>
    </source>
</evidence>
<keyword evidence="5" id="KW-0560">Oxidoreductase</keyword>
<keyword evidence="3" id="KW-0349">Heme</keyword>
<dbReference type="InterPro" id="IPR036396">
    <property type="entry name" value="Cyt_P450_sf"/>
</dbReference>
<evidence type="ECO:0000256" key="7">
    <source>
        <dbReference type="ARBA" id="ARBA00023033"/>
    </source>
</evidence>
<dbReference type="GO" id="GO:0008395">
    <property type="term" value="F:steroid hydroxylase activity"/>
    <property type="evidence" value="ECO:0007669"/>
    <property type="project" value="TreeGrafter"/>
</dbReference>
<sequence length="194" mass="21877">MRGAARTHKQPEDKLNSERGRDDTKATCYTEGRALQIRGTKAHGSPIIPISTLLVAKVKQAGDQITKSGHTNLLYLEATIRETMRIETLTPLSTSHKCPKKTMLGDYEIPANTPIYTNLAAMHHDSDWWGDPKIFRPERFLKEDGQLVKDFTLPFNFDTICSGYSSLREPSSLEDKLPGLTVSPKELWIRLESH</sequence>
<evidence type="ECO:0000256" key="4">
    <source>
        <dbReference type="ARBA" id="ARBA00022723"/>
    </source>
</evidence>
<evidence type="ECO:0000256" key="2">
    <source>
        <dbReference type="ARBA" id="ARBA00010617"/>
    </source>
</evidence>
<dbReference type="PANTHER" id="PTHR24300">
    <property type="entry name" value="CYTOCHROME P450 508A4-RELATED"/>
    <property type="match status" value="1"/>
</dbReference>
<dbReference type="Gene3D" id="1.10.630.10">
    <property type="entry name" value="Cytochrome P450"/>
    <property type="match status" value="1"/>
</dbReference>
<keyword evidence="6" id="KW-0408">Iron</keyword>
<dbReference type="EMBL" id="KQ983089">
    <property type="protein sequence ID" value="KYQ47528.1"/>
    <property type="molecule type" value="Genomic_DNA"/>
</dbReference>
<evidence type="ECO:0000256" key="5">
    <source>
        <dbReference type="ARBA" id="ARBA00023002"/>
    </source>
</evidence>
<comment type="similarity">
    <text evidence="2">Belongs to the cytochrome P450 family.</text>
</comment>
<evidence type="ECO:0000313" key="10">
    <source>
        <dbReference type="Proteomes" id="UP000075809"/>
    </source>
</evidence>
<comment type="cofactor">
    <cofactor evidence="1">
        <name>heme</name>
        <dbReference type="ChEBI" id="CHEBI:30413"/>
    </cofactor>
</comment>
<dbReference type="InterPro" id="IPR050182">
    <property type="entry name" value="Cytochrome_P450_fam2"/>
</dbReference>
<dbReference type="GO" id="GO:0005506">
    <property type="term" value="F:iron ion binding"/>
    <property type="evidence" value="ECO:0007669"/>
    <property type="project" value="InterPro"/>
</dbReference>
<dbReference type="Pfam" id="PF00067">
    <property type="entry name" value="p450"/>
    <property type="match status" value="1"/>
</dbReference>
<feature type="compositionally biased region" description="Basic and acidic residues" evidence="8">
    <location>
        <begin position="9"/>
        <end position="25"/>
    </location>
</feature>
<dbReference type="Proteomes" id="UP000075809">
    <property type="component" value="Unassembled WGS sequence"/>
</dbReference>
<dbReference type="SUPFAM" id="SSF48264">
    <property type="entry name" value="Cytochrome P450"/>
    <property type="match status" value="1"/>
</dbReference>
<name>A0A151WI67_9HYME</name>